<keyword evidence="3" id="KW-0234">DNA repair</keyword>
<dbReference type="Proteomes" id="UP000505077">
    <property type="component" value="Unassembled WGS sequence"/>
</dbReference>
<accession>A0A6L2R5J1</accession>
<dbReference type="GO" id="GO:0006285">
    <property type="term" value="P:base-excision repair, AP site formation"/>
    <property type="evidence" value="ECO:0007669"/>
    <property type="project" value="TreeGrafter"/>
</dbReference>
<keyword evidence="1" id="KW-0227">DNA damage</keyword>
<keyword evidence="4" id="KW-0456">Lyase</keyword>
<evidence type="ECO:0000256" key="4">
    <source>
        <dbReference type="ARBA" id="ARBA00023239"/>
    </source>
</evidence>
<dbReference type="PANTHER" id="PTHR43286:SF1">
    <property type="entry name" value="ENDONUCLEASE III-LIKE PROTEIN 1"/>
    <property type="match status" value="1"/>
</dbReference>
<proteinExistence type="predicted"/>
<reference evidence="7 8" key="1">
    <citation type="journal article" date="2020" name="ISME J.">
        <title>Parallel Reductive Genome Evolution in Desulfovibrio Ectosymbionts Independently Acquired by Trichonympha Protists in the Termite Gut.</title>
        <authorList>
            <person name="Takeuchi M."/>
            <person name="Kuwahara H."/>
            <person name="Murakami T."/>
            <person name="Takahashi K."/>
            <person name="Kajitani R."/>
            <person name="Toyoda A."/>
            <person name="Itoh T."/>
            <person name="Ohkuma M."/>
            <person name="Hongoh Y."/>
        </authorList>
    </citation>
    <scope>NUCLEOTIDE SEQUENCE [LARGE SCALE GENOMIC DNA]</scope>
    <source>
        <strain evidence="7">ZnDsv-02</strain>
    </source>
</reference>
<evidence type="ECO:0000259" key="6">
    <source>
        <dbReference type="SMART" id="SM00478"/>
    </source>
</evidence>
<name>A0A6L2R5J1_9BACT</name>
<dbReference type="GO" id="GO:0016829">
    <property type="term" value="F:lyase activity"/>
    <property type="evidence" value="ECO:0007669"/>
    <property type="project" value="UniProtKB-KW"/>
</dbReference>
<dbReference type="EMBL" id="BLLL01000006">
    <property type="protein sequence ID" value="GFH62830.1"/>
    <property type="molecule type" value="Genomic_DNA"/>
</dbReference>
<keyword evidence="2" id="KW-0378">Hydrolase</keyword>
<dbReference type="Gene3D" id="1.10.340.30">
    <property type="entry name" value="Hypothetical protein, domain 2"/>
    <property type="match status" value="1"/>
</dbReference>
<evidence type="ECO:0000313" key="7">
    <source>
        <dbReference type="EMBL" id="GFH62830.1"/>
    </source>
</evidence>
<evidence type="ECO:0000313" key="8">
    <source>
        <dbReference type="Proteomes" id="UP000505077"/>
    </source>
</evidence>
<evidence type="ECO:0000256" key="1">
    <source>
        <dbReference type="ARBA" id="ARBA00022763"/>
    </source>
</evidence>
<dbReference type="InterPro" id="IPR023170">
    <property type="entry name" value="HhH_base_excis_C"/>
</dbReference>
<sequence>MNKLKDIPMVTDKKLIESLFLSIKKYNTPRYTAFLKGDLKKDKVLSSNPNMLMIMWLMSAQYDAEKASYIPFLLEERLGSCDMNFLASLPLADIERAMSEPTPVHRFPQKRASYLWQMAKLITDKYNGDVENIWQNVSSIEISRRLREIPGFGQKLSSMVPINLIRNLGIHLSDQVTMDIAVDVHVERVLKRTGLCHQDADYAEMALTARKIAEQEGRFAMELDLPLWATGKFFCHEYNAECELCTLNDVCPKIFEISDLYEQKYSITYEEAIIAGINPEDNNAMKLLRKNLESWNYNEPKSANEAYNHHGIERLQLLRQIKHQLKDDIGFSVLYDKLEPRRGQKARNLSNAMGLPLQPWIGLGSSVRLREFVNEYSNYLGGHIIDKKWSSNEP</sequence>
<dbReference type="GO" id="GO:0000703">
    <property type="term" value="F:oxidized pyrimidine nucleobase lesion DNA N-glycosylase activity"/>
    <property type="evidence" value="ECO:0007669"/>
    <property type="project" value="TreeGrafter"/>
</dbReference>
<dbReference type="PANTHER" id="PTHR43286">
    <property type="entry name" value="ENDONUCLEASE III-LIKE PROTEIN 1"/>
    <property type="match status" value="1"/>
</dbReference>
<dbReference type="InterPro" id="IPR003265">
    <property type="entry name" value="HhH-GPD_domain"/>
</dbReference>
<dbReference type="SUPFAM" id="SSF48150">
    <property type="entry name" value="DNA-glycosylase"/>
    <property type="match status" value="1"/>
</dbReference>
<organism evidence="7 8">
    <name type="scientific">Candidatus Desulfovibrio kirbyi</name>
    <dbReference type="NCBI Taxonomy" id="2696086"/>
    <lineage>
        <taxon>Bacteria</taxon>
        <taxon>Pseudomonadati</taxon>
        <taxon>Thermodesulfobacteriota</taxon>
        <taxon>Desulfovibrionia</taxon>
        <taxon>Desulfovibrionales</taxon>
        <taxon>Desulfovibrionaceae</taxon>
        <taxon>Desulfovibrio</taxon>
    </lineage>
</organism>
<feature type="domain" description="HhH-GPD" evidence="6">
    <location>
        <begin position="58"/>
        <end position="233"/>
    </location>
</feature>
<evidence type="ECO:0000256" key="5">
    <source>
        <dbReference type="ARBA" id="ARBA00023295"/>
    </source>
</evidence>
<keyword evidence="5" id="KW-0326">Glycosidase</keyword>
<dbReference type="SMART" id="SM00478">
    <property type="entry name" value="ENDO3c"/>
    <property type="match status" value="1"/>
</dbReference>
<dbReference type="GO" id="GO:0006289">
    <property type="term" value="P:nucleotide-excision repair"/>
    <property type="evidence" value="ECO:0007669"/>
    <property type="project" value="TreeGrafter"/>
</dbReference>
<gene>
    <name evidence="7" type="ORF">ZNDK_0601</name>
</gene>
<dbReference type="Pfam" id="PF00730">
    <property type="entry name" value="HhH-GPD"/>
    <property type="match status" value="1"/>
</dbReference>
<comment type="caution">
    <text evidence="7">The sequence shown here is derived from an EMBL/GenBank/DDBJ whole genome shotgun (WGS) entry which is preliminary data.</text>
</comment>
<evidence type="ECO:0000256" key="2">
    <source>
        <dbReference type="ARBA" id="ARBA00022801"/>
    </source>
</evidence>
<dbReference type="GO" id="GO:0003906">
    <property type="term" value="F:DNA-(apurinic or apyrimidinic site) endonuclease activity"/>
    <property type="evidence" value="ECO:0007669"/>
    <property type="project" value="TreeGrafter"/>
</dbReference>
<dbReference type="Gene3D" id="1.10.1670.10">
    <property type="entry name" value="Helix-hairpin-Helix base-excision DNA repair enzymes (C-terminal)"/>
    <property type="match status" value="1"/>
</dbReference>
<dbReference type="InterPro" id="IPR011257">
    <property type="entry name" value="DNA_glycosylase"/>
</dbReference>
<dbReference type="AlphaFoldDB" id="A0A6L2R5J1"/>
<evidence type="ECO:0000256" key="3">
    <source>
        <dbReference type="ARBA" id="ARBA00023204"/>
    </source>
</evidence>
<protein>
    <recommendedName>
        <fullName evidence="6">HhH-GPD domain-containing protein</fullName>
    </recommendedName>
</protein>